<sequence>MEIMPADGEVPLLVRFFSAQYPPMQDRLLLECDARSLLMLAKTSKALQREILSLWDINRSLSRFFDDPVAFRNAMGQFDAIIAGSFAVQFFEHVSWPYTNLDILVRDESGLESMHEYLVGSANYEFWNGFTPIGVALELGHSSEGLRDVLDCRWYTRHSRRDWIQLIATKGTPSRFLFRNNQLSCNINCITSTKAYSLFPHATFVDHKMIATKAFFFDQDTTDIVKWEERGWVLEDDVLEDRRGEFNTTLVDGCRSTRRIGDKYTWTMSLDPEGLTMPQTCDQAFEANTFAISKPEIFGIGPLKNCFIRAIGVDQDHLRHTFTCSHPLEYDFFRHLKKGVWDTIRQLDPHIHQLMSAQERDLQEPAEGAFKDDGDLVYQFICHRVNQAQSEEHDGEYRFGANVGGRYDVMESDHEGGLYDDFFGDRSGDDDFENGNGFGDDGDDDSDVDMEIVLRIDLESILRDKHDLEKDEPISKRLRSSVSNNP</sequence>
<reference evidence="2" key="1">
    <citation type="journal article" date="2015" name="BMC Genomics">
        <title>Genomic and transcriptomic analysis of the endophytic fungus Pestalotiopsis fici reveals its lifestyle and high potential for synthesis of natural products.</title>
        <authorList>
            <person name="Wang X."/>
            <person name="Zhang X."/>
            <person name="Liu L."/>
            <person name="Xiang M."/>
            <person name="Wang W."/>
            <person name="Sun X."/>
            <person name="Che Y."/>
            <person name="Guo L."/>
            <person name="Liu G."/>
            <person name="Guo L."/>
            <person name="Wang C."/>
            <person name="Yin W.B."/>
            <person name="Stadler M."/>
            <person name="Zhang X."/>
            <person name="Liu X."/>
        </authorList>
    </citation>
    <scope>NUCLEOTIDE SEQUENCE [LARGE SCALE GENOMIC DNA]</scope>
    <source>
        <strain evidence="2">W106-1 / CGMCC3.15140</strain>
    </source>
</reference>
<dbReference type="eggNOG" id="ENOG502S6I6">
    <property type="taxonomic scope" value="Eukaryota"/>
</dbReference>
<evidence type="ECO:0000313" key="1">
    <source>
        <dbReference type="EMBL" id="ETS88096.1"/>
    </source>
</evidence>
<dbReference type="Proteomes" id="UP000030651">
    <property type="component" value="Unassembled WGS sequence"/>
</dbReference>
<dbReference type="InParanoid" id="W3XS89"/>
<dbReference type="HOGENOM" id="CLU_561512_0_0_1"/>
<gene>
    <name evidence="1" type="ORF">PFICI_01924</name>
</gene>
<dbReference type="EMBL" id="KI912109">
    <property type="protein sequence ID" value="ETS88096.1"/>
    <property type="molecule type" value="Genomic_DNA"/>
</dbReference>
<dbReference type="AlphaFoldDB" id="W3XS89"/>
<dbReference type="RefSeq" id="XP_007828696.1">
    <property type="nucleotide sequence ID" value="XM_007830505.1"/>
</dbReference>
<protein>
    <submittedName>
        <fullName evidence="1">Uncharacterized protein</fullName>
    </submittedName>
</protein>
<keyword evidence="2" id="KW-1185">Reference proteome</keyword>
<accession>W3XS89</accession>
<dbReference type="STRING" id="1229662.W3XS89"/>
<evidence type="ECO:0000313" key="2">
    <source>
        <dbReference type="Proteomes" id="UP000030651"/>
    </source>
</evidence>
<organism evidence="1 2">
    <name type="scientific">Pestalotiopsis fici (strain W106-1 / CGMCC3.15140)</name>
    <dbReference type="NCBI Taxonomy" id="1229662"/>
    <lineage>
        <taxon>Eukaryota</taxon>
        <taxon>Fungi</taxon>
        <taxon>Dikarya</taxon>
        <taxon>Ascomycota</taxon>
        <taxon>Pezizomycotina</taxon>
        <taxon>Sordariomycetes</taxon>
        <taxon>Xylariomycetidae</taxon>
        <taxon>Amphisphaeriales</taxon>
        <taxon>Sporocadaceae</taxon>
        <taxon>Pestalotiopsis</taxon>
    </lineage>
</organism>
<proteinExistence type="predicted"/>
<dbReference type="OrthoDB" id="10025998at2759"/>
<dbReference type="KEGG" id="pfy:PFICI_01924"/>
<name>W3XS89_PESFW</name>
<dbReference type="GeneID" id="19266937"/>